<reference evidence="2" key="1">
    <citation type="journal article" date="2014" name="Front. Microbiol.">
        <title>High frequency of phylogenetically diverse reductive dehalogenase-homologous genes in deep subseafloor sedimentary metagenomes.</title>
        <authorList>
            <person name="Kawai M."/>
            <person name="Futagami T."/>
            <person name="Toyoda A."/>
            <person name="Takaki Y."/>
            <person name="Nishi S."/>
            <person name="Hori S."/>
            <person name="Arai W."/>
            <person name="Tsubouchi T."/>
            <person name="Morono Y."/>
            <person name="Uchiyama I."/>
            <person name="Ito T."/>
            <person name="Fujiyama A."/>
            <person name="Inagaki F."/>
            <person name="Takami H."/>
        </authorList>
    </citation>
    <scope>NUCLEOTIDE SEQUENCE</scope>
    <source>
        <strain evidence="2">Expedition CK06-06</strain>
    </source>
</reference>
<comment type="similarity">
    <text evidence="1">Belongs to the enoyl-CoA hydratase/isomerase family.</text>
</comment>
<sequence>GWDLQDAAELEELGDFDRYRRELYSLPGACGYTRKVDIFKPIIAAVNGHAFAAGLETALLADIRIAAENAEFGALERRWNIVGGDGLTARLPLVVGFAKAMELIITGRRIDVLEAERLGLVNEIVPKGRALQRAQEMAHEIAALPQGAIRSDKETVLRGVGRTLEERLRIEAEMIISMFMRRDKHTLGAAAFKAGNLKPDWPHHGL</sequence>
<dbReference type="PANTHER" id="PTHR43802">
    <property type="entry name" value="ENOYL-COA HYDRATASE"/>
    <property type="match status" value="1"/>
</dbReference>
<protein>
    <recommendedName>
        <fullName evidence="3">Enoyl-CoA hydratase</fullName>
    </recommendedName>
</protein>
<accession>X0WY89</accession>
<dbReference type="InterPro" id="IPR001753">
    <property type="entry name" value="Enoyl-CoA_hydra/iso"/>
</dbReference>
<name>X0WY89_9ZZZZ</name>
<dbReference type="GO" id="GO:0003824">
    <property type="term" value="F:catalytic activity"/>
    <property type="evidence" value="ECO:0007669"/>
    <property type="project" value="InterPro"/>
</dbReference>
<dbReference type="InterPro" id="IPR029045">
    <property type="entry name" value="ClpP/crotonase-like_dom_sf"/>
</dbReference>
<evidence type="ECO:0008006" key="3">
    <source>
        <dbReference type="Google" id="ProtNLM"/>
    </source>
</evidence>
<evidence type="ECO:0000256" key="1">
    <source>
        <dbReference type="ARBA" id="ARBA00005254"/>
    </source>
</evidence>
<dbReference type="InterPro" id="IPR018376">
    <property type="entry name" value="Enoyl-CoA_hyd/isom_CS"/>
</dbReference>
<dbReference type="PANTHER" id="PTHR43802:SF1">
    <property type="entry name" value="IP11341P-RELATED"/>
    <property type="match status" value="1"/>
</dbReference>
<dbReference type="Gene3D" id="3.90.226.10">
    <property type="entry name" value="2-enoyl-CoA Hydratase, Chain A, domain 1"/>
    <property type="match status" value="1"/>
</dbReference>
<feature type="non-terminal residue" evidence="2">
    <location>
        <position position="1"/>
    </location>
</feature>
<organism evidence="2">
    <name type="scientific">marine sediment metagenome</name>
    <dbReference type="NCBI Taxonomy" id="412755"/>
    <lineage>
        <taxon>unclassified sequences</taxon>
        <taxon>metagenomes</taxon>
        <taxon>ecological metagenomes</taxon>
    </lineage>
</organism>
<comment type="caution">
    <text evidence="2">The sequence shown here is derived from an EMBL/GenBank/DDBJ whole genome shotgun (WGS) entry which is preliminary data.</text>
</comment>
<dbReference type="PROSITE" id="PS00166">
    <property type="entry name" value="ENOYL_COA_HYDRATASE"/>
    <property type="match status" value="1"/>
</dbReference>
<proteinExistence type="inferred from homology"/>
<dbReference type="CDD" id="cd06558">
    <property type="entry name" value="crotonase-like"/>
    <property type="match status" value="1"/>
</dbReference>
<dbReference type="AlphaFoldDB" id="X0WY89"/>
<dbReference type="Pfam" id="PF00378">
    <property type="entry name" value="ECH_1"/>
    <property type="match status" value="1"/>
</dbReference>
<dbReference type="SUPFAM" id="SSF52096">
    <property type="entry name" value="ClpP/crotonase"/>
    <property type="match status" value="1"/>
</dbReference>
<gene>
    <name evidence="2" type="ORF">S01H1_60070</name>
</gene>
<evidence type="ECO:0000313" key="2">
    <source>
        <dbReference type="EMBL" id="GAG17711.1"/>
    </source>
</evidence>
<dbReference type="EMBL" id="BARS01039332">
    <property type="protein sequence ID" value="GAG17711.1"/>
    <property type="molecule type" value="Genomic_DNA"/>
</dbReference>